<dbReference type="OMA" id="PRRKWVF"/>
<organism evidence="3 4">
    <name type="scientific">Dothistroma septosporum (strain NZE10 / CBS 128990)</name>
    <name type="common">Red band needle blight fungus</name>
    <name type="synonym">Mycosphaerella pini</name>
    <dbReference type="NCBI Taxonomy" id="675120"/>
    <lineage>
        <taxon>Eukaryota</taxon>
        <taxon>Fungi</taxon>
        <taxon>Dikarya</taxon>
        <taxon>Ascomycota</taxon>
        <taxon>Pezizomycotina</taxon>
        <taxon>Dothideomycetes</taxon>
        <taxon>Dothideomycetidae</taxon>
        <taxon>Mycosphaerellales</taxon>
        <taxon>Mycosphaerellaceae</taxon>
        <taxon>Dothistroma</taxon>
    </lineage>
</organism>
<feature type="compositionally biased region" description="Polar residues" evidence="1">
    <location>
        <begin position="1"/>
        <end position="17"/>
    </location>
</feature>
<dbReference type="InterPro" id="IPR010699">
    <property type="entry name" value="DUF1275"/>
</dbReference>
<evidence type="ECO:0000313" key="3">
    <source>
        <dbReference type="EMBL" id="EME40226.1"/>
    </source>
</evidence>
<protein>
    <recommendedName>
        <fullName evidence="5">DUF1275 domain protein</fullName>
    </recommendedName>
</protein>
<feature type="transmembrane region" description="Helical" evidence="2">
    <location>
        <begin position="69"/>
        <end position="89"/>
    </location>
</feature>
<dbReference type="Proteomes" id="UP000016933">
    <property type="component" value="Unassembled WGS sequence"/>
</dbReference>
<feature type="transmembrane region" description="Helical" evidence="2">
    <location>
        <begin position="146"/>
        <end position="168"/>
    </location>
</feature>
<keyword evidence="2" id="KW-1133">Transmembrane helix</keyword>
<dbReference type="eggNOG" id="ENOG502RR78">
    <property type="taxonomic scope" value="Eukaryota"/>
</dbReference>
<reference evidence="3 4" key="2">
    <citation type="journal article" date="2012" name="PLoS Pathog.">
        <title>Diverse lifestyles and strategies of plant pathogenesis encoded in the genomes of eighteen Dothideomycetes fungi.</title>
        <authorList>
            <person name="Ohm R.A."/>
            <person name="Feau N."/>
            <person name="Henrissat B."/>
            <person name="Schoch C.L."/>
            <person name="Horwitz B.A."/>
            <person name="Barry K.W."/>
            <person name="Condon B.J."/>
            <person name="Copeland A.C."/>
            <person name="Dhillon B."/>
            <person name="Glaser F."/>
            <person name="Hesse C.N."/>
            <person name="Kosti I."/>
            <person name="LaButti K."/>
            <person name="Lindquist E.A."/>
            <person name="Lucas S."/>
            <person name="Salamov A.A."/>
            <person name="Bradshaw R.E."/>
            <person name="Ciuffetti L."/>
            <person name="Hamelin R.C."/>
            <person name="Kema G.H.J."/>
            <person name="Lawrence C."/>
            <person name="Scott J.A."/>
            <person name="Spatafora J.W."/>
            <person name="Turgeon B.G."/>
            <person name="de Wit P.J.G.M."/>
            <person name="Zhong S."/>
            <person name="Goodwin S.B."/>
            <person name="Grigoriev I.V."/>
        </authorList>
    </citation>
    <scope>NUCLEOTIDE SEQUENCE [LARGE SCALE GENOMIC DNA]</scope>
    <source>
        <strain evidence="4">NZE10 / CBS 128990</strain>
    </source>
</reference>
<dbReference type="Pfam" id="PF06912">
    <property type="entry name" value="DUF1275"/>
    <property type="match status" value="1"/>
</dbReference>
<evidence type="ECO:0000256" key="2">
    <source>
        <dbReference type="SAM" id="Phobius"/>
    </source>
</evidence>
<gene>
    <name evidence="3" type="ORF">DOTSEDRAFT_56470</name>
</gene>
<name>N1PG17_DOTSN</name>
<feature type="transmembrane region" description="Helical" evidence="2">
    <location>
        <begin position="267"/>
        <end position="288"/>
    </location>
</feature>
<sequence length="296" mass="31979">MVSYDTSQTSHGSTASTEDVEAASRAAVDSSRQETHPLLRNGSQSHAESAFSRVRAYCSVSVSSTWGDLALLFCYIITGLLDSSSVYTWGSFVSMQTGNTIYLGSGIVAPSEDNKWIRALTSIVFFCLGSFVFARYHRYFGGKKRWVIVLSYTVQLVMIVISALMITSSPPEGLTPKGPITIWSIAPIALIAFQSAGQAVMSRVLKYGGLTSVVLTSIYCDLFSDQKLFTDLTTNAERNRRAAAPLLLLLGAMLGGIWSHSEVGLAGAVWTAAVLKLCVVLAWCLWAAEKEENSTG</sequence>
<dbReference type="PANTHER" id="PTHR37488">
    <property type="entry name" value="DUF1275 DOMAIN-CONTAINING PROTEIN"/>
    <property type="match status" value="1"/>
</dbReference>
<dbReference type="HOGENOM" id="CLU_061825_0_0_1"/>
<dbReference type="OrthoDB" id="5288586at2759"/>
<dbReference type="PANTHER" id="PTHR37488:SF1">
    <property type="entry name" value="DUF1275 DOMAIN PROTEIN"/>
    <property type="match status" value="1"/>
</dbReference>
<keyword evidence="2" id="KW-0812">Transmembrane</keyword>
<feature type="region of interest" description="Disordered" evidence="1">
    <location>
        <begin position="1"/>
        <end position="43"/>
    </location>
</feature>
<dbReference type="EMBL" id="KB446544">
    <property type="protein sequence ID" value="EME40226.1"/>
    <property type="molecule type" value="Genomic_DNA"/>
</dbReference>
<keyword evidence="4" id="KW-1185">Reference proteome</keyword>
<feature type="transmembrane region" description="Helical" evidence="2">
    <location>
        <begin position="180"/>
        <end position="201"/>
    </location>
</feature>
<keyword evidence="2" id="KW-0472">Membrane</keyword>
<accession>N1PG17</accession>
<evidence type="ECO:0000313" key="4">
    <source>
        <dbReference type="Proteomes" id="UP000016933"/>
    </source>
</evidence>
<dbReference type="AlphaFoldDB" id="N1PG17"/>
<feature type="transmembrane region" description="Helical" evidence="2">
    <location>
        <begin position="116"/>
        <end position="134"/>
    </location>
</feature>
<evidence type="ECO:0008006" key="5">
    <source>
        <dbReference type="Google" id="ProtNLM"/>
    </source>
</evidence>
<proteinExistence type="predicted"/>
<reference evidence="4" key="1">
    <citation type="journal article" date="2012" name="PLoS Genet.">
        <title>The genomes of the fungal plant pathogens Cladosporium fulvum and Dothistroma septosporum reveal adaptation to different hosts and lifestyles but also signatures of common ancestry.</title>
        <authorList>
            <person name="de Wit P.J.G.M."/>
            <person name="van der Burgt A."/>
            <person name="Oekmen B."/>
            <person name="Stergiopoulos I."/>
            <person name="Abd-Elsalam K.A."/>
            <person name="Aerts A.L."/>
            <person name="Bahkali A.H."/>
            <person name="Beenen H.G."/>
            <person name="Chettri P."/>
            <person name="Cox M.P."/>
            <person name="Datema E."/>
            <person name="de Vries R.P."/>
            <person name="Dhillon B."/>
            <person name="Ganley A.R."/>
            <person name="Griffiths S.A."/>
            <person name="Guo Y."/>
            <person name="Hamelin R.C."/>
            <person name="Henrissat B."/>
            <person name="Kabir M.S."/>
            <person name="Jashni M.K."/>
            <person name="Kema G."/>
            <person name="Klaubauf S."/>
            <person name="Lapidus A."/>
            <person name="Levasseur A."/>
            <person name="Lindquist E."/>
            <person name="Mehrabi R."/>
            <person name="Ohm R.A."/>
            <person name="Owen T.J."/>
            <person name="Salamov A."/>
            <person name="Schwelm A."/>
            <person name="Schijlen E."/>
            <person name="Sun H."/>
            <person name="van den Burg H.A."/>
            <person name="van Ham R.C.H.J."/>
            <person name="Zhang S."/>
            <person name="Goodwin S.B."/>
            <person name="Grigoriev I.V."/>
            <person name="Collemare J."/>
            <person name="Bradshaw R.E."/>
        </authorList>
    </citation>
    <scope>NUCLEOTIDE SEQUENCE [LARGE SCALE GENOMIC DNA]</scope>
    <source>
        <strain evidence="4">NZE10 / CBS 128990</strain>
    </source>
</reference>
<evidence type="ECO:0000256" key="1">
    <source>
        <dbReference type="SAM" id="MobiDB-lite"/>
    </source>
</evidence>
<dbReference type="STRING" id="675120.N1PG17"/>
<feature type="transmembrane region" description="Helical" evidence="2">
    <location>
        <begin position="242"/>
        <end position="261"/>
    </location>
</feature>